<dbReference type="SUPFAM" id="SSF56784">
    <property type="entry name" value="HAD-like"/>
    <property type="match status" value="1"/>
</dbReference>
<evidence type="ECO:0008006" key="6">
    <source>
        <dbReference type="Google" id="ProtNLM"/>
    </source>
</evidence>
<dbReference type="InterPro" id="IPR036412">
    <property type="entry name" value="HAD-like_sf"/>
</dbReference>
<dbReference type="SUPFAM" id="SSF53448">
    <property type="entry name" value="Nucleotide-diphospho-sugar transferases"/>
    <property type="match status" value="1"/>
</dbReference>
<dbReference type="InterPro" id="IPR029044">
    <property type="entry name" value="Nucleotide-diphossugar_trans"/>
</dbReference>
<dbReference type="SUPFAM" id="SSF56112">
    <property type="entry name" value="Protein kinase-like (PK-like)"/>
    <property type="match status" value="1"/>
</dbReference>
<accession>A0A813LV42</accession>
<organism evidence="3 4">
    <name type="scientific">Polarella glacialis</name>
    <name type="common">Dinoflagellate</name>
    <dbReference type="NCBI Taxonomy" id="89957"/>
    <lineage>
        <taxon>Eukaryota</taxon>
        <taxon>Sar</taxon>
        <taxon>Alveolata</taxon>
        <taxon>Dinophyceae</taxon>
        <taxon>Suessiales</taxon>
        <taxon>Suessiaceae</taxon>
        <taxon>Polarella</taxon>
    </lineage>
</organism>
<dbReference type="InterPro" id="IPR011009">
    <property type="entry name" value="Kinase-like_dom_sf"/>
</dbReference>
<dbReference type="InterPro" id="IPR023214">
    <property type="entry name" value="HAD_sf"/>
</dbReference>
<evidence type="ECO:0000313" key="2">
    <source>
        <dbReference type="EMBL" id="CAE8589681.1"/>
    </source>
</evidence>
<evidence type="ECO:0000313" key="5">
    <source>
        <dbReference type="Proteomes" id="UP000654075"/>
    </source>
</evidence>
<gene>
    <name evidence="2" type="ORF">PGLA1383_LOCUS8427</name>
    <name evidence="3" type="ORF">PGLA2088_LOCUS49294</name>
</gene>
<proteinExistence type="predicted"/>
<reference evidence="3" key="1">
    <citation type="submission" date="2021-02" db="EMBL/GenBank/DDBJ databases">
        <authorList>
            <person name="Dougan E. K."/>
            <person name="Rhodes N."/>
            <person name="Thang M."/>
            <person name="Chan C."/>
        </authorList>
    </citation>
    <scope>NUCLEOTIDE SEQUENCE</scope>
</reference>
<dbReference type="OMA" id="AISRWAN"/>
<sequence length="795" mass="87608">MGSLDYMTTGGYPSGMESASGEVETCRPEALSLTEDQGGDDAKVADISSAGWPEQWQVVQAQLRAKEAEVAALRQQLHAIMPTSPSKWVPCGSHAKPVSIVIPMGGLGGAFAEAGFRMPKPLVNVVGRPVLLWLLDNLSLSPEDLVLCAVPAVMERQYGIAKLLSRELPGKDVRVITMPFETRGWVETVLAVVRQMTPKELRRPLVTLDCSTIYHGVDLLARCRAMQDQNENSASVYFDVEGVAALTATGSVASQFSYLRLGEHGEIREVKEKVKISSYANAGSYIFRTSREFRSAAEALLEKPEEAAKGGLYASSLMTWMMERGERFEGIQVQYNEFSMVASPPQLETFICKVSSGSIPMSRAMRFCFDLDGTLVTQKGYAGGVQSCEPIPQAIALVRQLHAAGHTIIVTTSRGMTTSGSVGSAVASVGRQTIQLLTELDIPYDELHFGKPHADIYVDSHSLNSQGDVEQDLGWHVNPRGSDGHMALEGAIDARSFNLVRSAGKAHVIKSSTPDVLMGECHWYRCIPPPLANFFPKPLEIIDGDPTDEAALSTITMAKIQGVTFSHLVTGRLLMNEWLRRLVRALHGIHTQEPPKDSQTALEQKATNAEICANYATKVKKRTAQHIALYDSLAEECAMDTRAMASLIVGFLEEFETNESAQHAYYIHGDPVFSNVLRTAEDQIVLIDMRGQIGNRITTQGDVHYDLSKLYQSLCGYDFMLLDQSLDEGTSETLDGLRATFWEEIRVLYPKVSHRHVRLLTAANFFTIVPLHEVRSRMVRYLRTAHSMLHVEGLM</sequence>
<dbReference type="Proteomes" id="UP000626109">
    <property type="component" value="Unassembled WGS sequence"/>
</dbReference>
<feature type="region of interest" description="Disordered" evidence="1">
    <location>
        <begin position="1"/>
        <end position="21"/>
    </location>
</feature>
<dbReference type="Proteomes" id="UP000654075">
    <property type="component" value="Unassembled WGS sequence"/>
</dbReference>
<evidence type="ECO:0000313" key="4">
    <source>
        <dbReference type="Proteomes" id="UP000626109"/>
    </source>
</evidence>
<comment type="caution">
    <text evidence="3">The sequence shown here is derived from an EMBL/GenBank/DDBJ whole genome shotgun (WGS) entry which is preliminary data.</text>
</comment>
<dbReference type="EMBL" id="CAJNNW010036978">
    <property type="protein sequence ID" value="CAE8738674.1"/>
    <property type="molecule type" value="Genomic_DNA"/>
</dbReference>
<dbReference type="OrthoDB" id="411438at2759"/>
<dbReference type="Gene3D" id="3.40.50.1000">
    <property type="entry name" value="HAD superfamily/HAD-like"/>
    <property type="match status" value="1"/>
</dbReference>
<dbReference type="Gene3D" id="3.90.550.10">
    <property type="entry name" value="Spore Coat Polysaccharide Biosynthesis Protein SpsA, Chain A"/>
    <property type="match status" value="1"/>
</dbReference>
<dbReference type="AlphaFoldDB" id="A0A813LV42"/>
<evidence type="ECO:0000313" key="3">
    <source>
        <dbReference type="EMBL" id="CAE8738674.1"/>
    </source>
</evidence>
<protein>
    <recommendedName>
        <fullName evidence="6">Nucleotidyl transferase domain-containing protein</fullName>
    </recommendedName>
</protein>
<name>A0A813LV42_POLGL</name>
<keyword evidence="5" id="KW-1185">Reference proteome</keyword>
<dbReference type="EMBL" id="CAJNNV010003834">
    <property type="protein sequence ID" value="CAE8589681.1"/>
    <property type="molecule type" value="Genomic_DNA"/>
</dbReference>
<evidence type="ECO:0000256" key="1">
    <source>
        <dbReference type="SAM" id="MobiDB-lite"/>
    </source>
</evidence>